<name>A0A1T5INS7_9MICO</name>
<evidence type="ECO:0000313" key="5">
    <source>
        <dbReference type="Proteomes" id="UP000189777"/>
    </source>
</evidence>
<dbReference type="InterPro" id="IPR015797">
    <property type="entry name" value="NUDIX_hydrolase-like_dom_sf"/>
</dbReference>
<evidence type="ECO:0000256" key="1">
    <source>
        <dbReference type="ARBA" id="ARBA00001946"/>
    </source>
</evidence>
<dbReference type="PROSITE" id="PS51462">
    <property type="entry name" value="NUDIX"/>
    <property type="match status" value="1"/>
</dbReference>
<dbReference type="OrthoDB" id="9814308at2"/>
<dbReference type="SUPFAM" id="SSF55811">
    <property type="entry name" value="Nudix"/>
    <property type="match status" value="1"/>
</dbReference>
<evidence type="ECO:0000259" key="3">
    <source>
        <dbReference type="PROSITE" id="PS51462"/>
    </source>
</evidence>
<evidence type="ECO:0000256" key="2">
    <source>
        <dbReference type="ARBA" id="ARBA00022801"/>
    </source>
</evidence>
<dbReference type="PANTHER" id="PTHR43046:SF16">
    <property type="entry name" value="ADP-RIBOSE PYROPHOSPHATASE YJHB-RELATED"/>
    <property type="match status" value="1"/>
</dbReference>
<dbReference type="GO" id="GO:0016787">
    <property type="term" value="F:hydrolase activity"/>
    <property type="evidence" value="ECO:0007669"/>
    <property type="project" value="UniProtKB-KW"/>
</dbReference>
<dbReference type="Gene3D" id="3.90.79.10">
    <property type="entry name" value="Nucleoside Triphosphate Pyrophosphohydrolase"/>
    <property type="match status" value="1"/>
</dbReference>
<dbReference type="Proteomes" id="UP000189777">
    <property type="component" value="Unassembled WGS sequence"/>
</dbReference>
<dbReference type="Pfam" id="PF00293">
    <property type="entry name" value="NUDIX"/>
    <property type="match status" value="1"/>
</dbReference>
<accession>A0A1T5INS7</accession>
<dbReference type="RefSeq" id="WP_079571063.1">
    <property type="nucleotide sequence ID" value="NZ_FUZQ01000001.1"/>
</dbReference>
<gene>
    <name evidence="4" type="ORF">SAMN04324258_0738</name>
</gene>
<reference evidence="4 5" key="1">
    <citation type="submission" date="2017-02" db="EMBL/GenBank/DDBJ databases">
        <authorList>
            <person name="Peterson S.W."/>
        </authorList>
    </citation>
    <scope>NUCLEOTIDE SEQUENCE [LARGE SCALE GENOMIC DNA]</scope>
    <source>
        <strain evidence="4 5">DSM 21481</strain>
    </source>
</reference>
<dbReference type="CDD" id="cd18879">
    <property type="entry name" value="NUDIX_Hydrolase"/>
    <property type="match status" value="1"/>
</dbReference>
<feature type="domain" description="Nudix hydrolase" evidence="3">
    <location>
        <begin position="19"/>
        <end position="155"/>
    </location>
</feature>
<protein>
    <submittedName>
        <fullName evidence="4">ADP-ribose pyrophosphatase YjhB, NUDIX family</fullName>
    </submittedName>
</protein>
<proteinExistence type="predicted"/>
<organism evidence="4 5">
    <name type="scientific">Krasilnikoviella flava</name>
    <dbReference type="NCBI Taxonomy" id="526729"/>
    <lineage>
        <taxon>Bacteria</taxon>
        <taxon>Bacillati</taxon>
        <taxon>Actinomycetota</taxon>
        <taxon>Actinomycetes</taxon>
        <taxon>Micrococcales</taxon>
        <taxon>Promicromonosporaceae</taxon>
        <taxon>Krasilnikoviella</taxon>
    </lineage>
</organism>
<dbReference type="PROSITE" id="PS00893">
    <property type="entry name" value="NUDIX_BOX"/>
    <property type="match status" value="1"/>
</dbReference>
<dbReference type="AlphaFoldDB" id="A0A1T5INS7"/>
<dbReference type="InterPro" id="IPR020084">
    <property type="entry name" value="NUDIX_hydrolase_CS"/>
</dbReference>
<dbReference type="STRING" id="526729.SAMN04324258_0738"/>
<evidence type="ECO:0000313" key="4">
    <source>
        <dbReference type="EMBL" id="SKC40712.1"/>
    </source>
</evidence>
<dbReference type="PANTHER" id="PTHR43046">
    <property type="entry name" value="GDP-MANNOSE MANNOSYL HYDROLASE"/>
    <property type="match status" value="1"/>
</dbReference>
<sequence length="165" mass="17307">MPVPGFVAALRSHVGHDLLWLPGVSAVVLDDDGRLLLGRRADNGLWAVVSGILEPGEDPAVGLAREVLEETGVDVVVDALVAVTVTSPVEYPNGDRSQYLDLCFLCRAASPESAARAHVADDESTDVAWFAPDDVPPDLAPSSAERVGHALGWLAAGSGSPFFVR</sequence>
<keyword evidence="5" id="KW-1185">Reference proteome</keyword>
<keyword evidence="2" id="KW-0378">Hydrolase</keyword>
<comment type="cofactor">
    <cofactor evidence="1">
        <name>Mg(2+)</name>
        <dbReference type="ChEBI" id="CHEBI:18420"/>
    </cofactor>
</comment>
<dbReference type="InterPro" id="IPR000086">
    <property type="entry name" value="NUDIX_hydrolase_dom"/>
</dbReference>
<dbReference type="EMBL" id="FUZQ01000001">
    <property type="protein sequence ID" value="SKC40712.1"/>
    <property type="molecule type" value="Genomic_DNA"/>
</dbReference>